<dbReference type="EMBL" id="LHQS01000002">
    <property type="protein sequence ID" value="RXE55928.1"/>
    <property type="molecule type" value="Genomic_DNA"/>
</dbReference>
<sequence>MRIFSGGRQIPCRVEHHVAVRISDQAARARLFLPVLPDPCNDRIDVLLEPGFALVCVIAASIGNLRRLRVSATVR</sequence>
<comment type="caution">
    <text evidence="1">The sequence shown here is derived from an EMBL/GenBank/DDBJ whole genome shotgun (WGS) entry which is preliminary data.</text>
</comment>
<evidence type="ECO:0000313" key="1">
    <source>
        <dbReference type="EMBL" id="RXE55928.1"/>
    </source>
</evidence>
<reference evidence="1 2" key="1">
    <citation type="journal article" date="2015" name="Int. J. Syst. Evol. Microbiol.">
        <title>Methanoculleus taiwanensis sp. nov., a methanogen isolated from deep marine sediment at the deformation front area near Taiwan.</title>
        <authorList>
            <person name="Weng C.Y."/>
            <person name="Chen S.C."/>
            <person name="Lai M.C."/>
            <person name="Wu S.Y."/>
            <person name="Lin S."/>
            <person name="Yang T.F."/>
            <person name="Chen P.C."/>
        </authorList>
    </citation>
    <scope>NUCLEOTIDE SEQUENCE [LARGE SCALE GENOMIC DNA]</scope>
    <source>
        <strain evidence="1 2">CYW4</strain>
    </source>
</reference>
<dbReference type="AlphaFoldDB" id="A0A498GZY3"/>
<keyword evidence="2" id="KW-1185">Reference proteome</keyword>
<name>A0A498GZY3_9EURY</name>
<gene>
    <name evidence="1" type="ORF">ABH15_06890</name>
</gene>
<protein>
    <submittedName>
        <fullName evidence="1">Uncharacterized protein</fullName>
    </submittedName>
</protein>
<organism evidence="1 2">
    <name type="scientific">Methanoculleus taiwanensis</name>
    <dbReference type="NCBI Taxonomy" id="1550565"/>
    <lineage>
        <taxon>Archaea</taxon>
        <taxon>Methanobacteriati</taxon>
        <taxon>Methanobacteriota</taxon>
        <taxon>Stenosarchaea group</taxon>
        <taxon>Methanomicrobia</taxon>
        <taxon>Methanomicrobiales</taxon>
        <taxon>Methanomicrobiaceae</taxon>
        <taxon>Methanoculleus</taxon>
    </lineage>
</organism>
<dbReference type="Proteomes" id="UP000290932">
    <property type="component" value="Unassembled WGS sequence"/>
</dbReference>
<evidence type="ECO:0000313" key="2">
    <source>
        <dbReference type="Proteomes" id="UP000290932"/>
    </source>
</evidence>
<proteinExistence type="predicted"/>
<accession>A0A498GZY3</accession>